<gene>
    <name evidence="1" type="ORF">HU722_38575</name>
</gene>
<reference evidence="1" key="1">
    <citation type="journal article" date="2020" name="Microorganisms">
        <title>Reliable Identification of Environmental Pseudomonas Isolates Using the rpoD Gene.</title>
        <authorList>
            <consortium name="The Broad Institute Genome Sequencing Platform"/>
            <person name="Girard L."/>
            <person name="Lood C."/>
            <person name="Rokni-Zadeh H."/>
            <person name="van Noort V."/>
            <person name="Lavigne R."/>
            <person name="De Mot R."/>
        </authorList>
    </citation>
    <scope>NUCLEOTIDE SEQUENCE [LARGE SCALE GENOMIC DNA]</scope>
    <source>
        <strain evidence="1">SWRI145</strain>
    </source>
</reference>
<organism evidence="1">
    <name type="scientific">Pseudomonas tritici</name>
    <dbReference type="NCBI Taxonomy" id="2745518"/>
    <lineage>
        <taxon>Bacteria</taxon>
        <taxon>Pseudomonadati</taxon>
        <taxon>Pseudomonadota</taxon>
        <taxon>Gammaproteobacteria</taxon>
        <taxon>Pseudomonadales</taxon>
        <taxon>Pseudomonadaceae</taxon>
        <taxon>Pseudomonas</taxon>
    </lineage>
</organism>
<comment type="caution">
    <text evidence="1">The sequence shown here is derived from an EMBL/GenBank/DDBJ whole genome shotgun (WGS) entry which is preliminary data.</text>
</comment>
<proteinExistence type="predicted"/>
<dbReference type="InterPro" id="IPR019620">
    <property type="entry name" value="Metal-bd_prot_put"/>
</dbReference>
<sequence length="79" mass="8936">MTSIHGHDVLNMMLESDEQYSETSLIQAIHTRFGDSAHFHTCSAENMTAAQLVEFLKNKGKFIPLKEGFSTHESKICQH</sequence>
<protein>
    <submittedName>
        <fullName evidence="1">YecH family protein</fullName>
    </submittedName>
</protein>
<dbReference type="EMBL" id="JABWQF010000033">
    <property type="protein sequence ID" value="MBC3297452.1"/>
    <property type="molecule type" value="Genomic_DNA"/>
</dbReference>
<dbReference type="Pfam" id="PF10678">
    <property type="entry name" value="DUF2492"/>
    <property type="match status" value="1"/>
</dbReference>
<name>A0A8I0D0Z5_9PSED</name>
<dbReference type="AlphaFoldDB" id="A0A8I0D0Z5"/>
<dbReference type="NCBIfam" id="TIGR03853">
    <property type="entry name" value="matur_matur"/>
    <property type="match status" value="1"/>
</dbReference>
<accession>A0A8I0D0Z5</accession>
<evidence type="ECO:0000313" key="1">
    <source>
        <dbReference type="EMBL" id="MBC3297452.1"/>
    </source>
</evidence>